<dbReference type="Pfam" id="PF01590">
    <property type="entry name" value="GAF"/>
    <property type="match status" value="1"/>
</dbReference>
<dbReference type="PROSITE" id="PS50112">
    <property type="entry name" value="PAS"/>
    <property type="match status" value="1"/>
</dbReference>
<dbReference type="InterPro" id="IPR036097">
    <property type="entry name" value="HisK_dim/P_sf"/>
</dbReference>
<dbReference type="InterPro" id="IPR003661">
    <property type="entry name" value="HisK_dim/P_dom"/>
</dbReference>
<evidence type="ECO:0000259" key="25">
    <source>
        <dbReference type="PROSITE" id="PS50894"/>
    </source>
</evidence>
<dbReference type="InterPro" id="IPR000700">
    <property type="entry name" value="PAS-assoc_C"/>
</dbReference>
<dbReference type="SMART" id="SM00091">
    <property type="entry name" value="PAS"/>
    <property type="match status" value="2"/>
</dbReference>
<dbReference type="EMBL" id="QBMN01000003">
    <property type="protein sequence ID" value="PZO45618.1"/>
    <property type="molecule type" value="Genomic_DNA"/>
</dbReference>
<evidence type="ECO:0000256" key="2">
    <source>
        <dbReference type="ARBA" id="ARBA00004651"/>
    </source>
</evidence>
<dbReference type="Pfam" id="PF13426">
    <property type="entry name" value="PAS_9"/>
    <property type="match status" value="1"/>
</dbReference>
<evidence type="ECO:0000256" key="16">
    <source>
        <dbReference type="ARBA" id="ARBA00068150"/>
    </source>
</evidence>
<dbReference type="SMART" id="SM00073">
    <property type="entry name" value="HPT"/>
    <property type="match status" value="1"/>
</dbReference>
<dbReference type="GO" id="GO:0006355">
    <property type="term" value="P:regulation of DNA-templated transcription"/>
    <property type="evidence" value="ECO:0007669"/>
    <property type="project" value="InterPro"/>
</dbReference>
<dbReference type="PANTHER" id="PTHR45339">
    <property type="entry name" value="HYBRID SIGNAL TRANSDUCTION HISTIDINE KINASE J"/>
    <property type="match status" value="1"/>
</dbReference>
<dbReference type="FunFam" id="1.10.287.130:FF:000002">
    <property type="entry name" value="Two-component osmosensing histidine kinase"/>
    <property type="match status" value="1"/>
</dbReference>
<feature type="domain" description="PAC" evidence="24">
    <location>
        <begin position="251"/>
        <end position="303"/>
    </location>
</feature>
<keyword evidence="9" id="KW-0547">Nucleotide-binding</keyword>
<comment type="subunit">
    <text evidence="15">At low DSF concentrations, interacts with RpfF.</text>
</comment>
<dbReference type="InterPro" id="IPR029016">
    <property type="entry name" value="GAF-like_dom_sf"/>
</dbReference>
<feature type="modified residue" description="4-aspartylphosphate" evidence="19">
    <location>
        <position position="926"/>
    </location>
</feature>
<dbReference type="Gene3D" id="1.20.120.160">
    <property type="entry name" value="HPT domain"/>
    <property type="match status" value="1"/>
</dbReference>
<keyword evidence="5" id="KW-1003">Cell membrane</keyword>
<reference evidence="27" key="1">
    <citation type="submission" date="2018-04" db="EMBL/GenBank/DDBJ databases">
        <authorList>
            <person name="Cornet L."/>
        </authorList>
    </citation>
    <scope>NUCLEOTIDE SEQUENCE [LARGE SCALE GENOMIC DNA]</scope>
</reference>
<dbReference type="InterPro" id="IPR000014">
    <property type="entry name" value="PAS"/>
</dbReference>
<dbReference type="Pfam" id="PF13185">
    <property type="entry name" value="GAF_2"/>
    <property type="match status" value="1"/>
</dbReference>
<dbReference type="GO" id="GO:0005524">
    <property type="term" value="F:ATP binding"/>
    <property type="evidence" value="ECO:0007669"/>
    <property type="project" value="UniProtKB-KW"/>
</dbReference>
<evidence type="ECO:0000256" key="9">
    <source>
        <dbReference type="ARBA" id="ARBA00022741"/>
    </source>
</evidence>
<organism evidence="26 27">
    <name type="scientific">Shackletoniella antarctica</name>
    <dbReference type="NCBI Taxonomy" id="268115"/>
    <lineage>
        <taxon>Bacteria</taxon>
        <taxon>Bacillati</taxon>
        <taxon>Cyanobacteriota</taxon>
        <taxon>Cyanophyceae</taxon>
        <taxon>Oculatellales</taxon>
        <taxon>Oculatellaceae</taxon>
        <taxon>Shackletoniella</taxon>
    </lineage>
</organism>
<evidence type="ECO:0000313" key="26">
    <source>
        <dbReference type="EMBL" id="PZO45618.1"/>
    </source>
</evidence>
<dbReference type="Gene3D" id="3.40.50.2300">
    <property type="match status" value="2"/>
</dbReference>
<dbReference type="SMART" id="SM00387">
    <property type="entry name" value="HATPase_c"/>
    <property type="match status" value="1"/>
</dbReference>
<dbReference type="Gene3D" id="3.30.450.40">
    <property type="match status" value="2"/>
</dbReference>
<keyword evidence="8" id="KW-0812">Transmembrane</keyword>
<evidence type="ECO:0000256" key="11">
    <source>
        <dbReference type="ARBA" id="ARBA00022840"/>
    </source>
</evidence>
<evidence type="ECO:0000256" key="10">
    <source>
        <dbReference type="ARBA" id="ARBA00022777"/>
    </source>
</evidence>
<keyword evidence="12" id="KW-1133">Transmembrane helix</keyword>
<dbReference type="InterPro" id="IPR004358">
    <property type="entry name" value="Sig_transdc_His_kin-like_C"/>
</dbReference>
<dbReference type="SUPFAM" id="SSF55785">
    <property type="entry name" value="PYP-like sensor domain (PAS domain)"/>
    <property type="match status" value="2"/>
</dbReference>
<feature type="coiled-coil region" evidence="20">
    <location>
        <begin position="593"/>
        <end position="620"/>
    </location>
</feature>
<evidence type="ECO:0000259" key="21">
    <source>
        <dbReference type="PROSITE" id="PS50109"/>
    </source>
</evidence>
<comment type="similarity">
    <text evidence="3">In the N-terminal section; belongs to the phytochrome family.</text>
</comment>
<dbReference type="InterPro" id="IPR036641">
    <property type="entry name" value="HPT_dom_sf"/>
</dbReference>
<dbReference type="SUPFAM" id="SSF47226">
    <property type="entry name" value="Histidine-containing phosphotransfer domain, HPT domain"/>
    <property type="match status" value="1"/>
</dbReference>
<evidence type="ECO:0000256" key="12">
    <source>
        <dbReference type="ARBA" id="ARBA00022989"/>
    </source>
</evidence>
<dbReference type="SMART" id="SM00065">
    <property type="entry name" value="GAF"/>
    <property type="match status" value="2"/>
</dbReference>
<evidence type="ECO:0000256" key="15">
    <source>
        <dbReference type="ARBA" id="ARBA00064003"/>
    </source>
</evidence>
<evidence type="ECO:0000313" key="27">
    <source>
        <dbReference type="Proteomes" id="UP000249081"/>
    </source>
</evidence>
<keyword evidence="7" id="KW-0808">Transferase</keyword>
<evidence type="ECO:0000259" key="23">
    <source>
        <dbReference type="PROSITE" id="PS50112"/>
    </source>
</evidence>
<dbReference type="Pfam" id="PF02518">
    <property type="entry name" value="HATPase_c"/>
    <property type="match status" value="1"/>
</dbReference>
<feature type="domain" description="Response regulatory" evidence="22">
    <location>
        <begin position="876"/>
        <end position="993"/>
    </location>
</feature>
<dbReference type="SMART" id="SM00388">
    <property type="entry name" value="HisKA"/>
    <property type="match status" value="1"/>
</dbReference>
<dbReference type="CDD" id="cd17546">
    <property type="entry name" value="REC_hyHK_CKI1_RcsC-like"/>
    <property type="match status" value="2"/>
</dbReference>
<evidence type="ECO:0000256" key="20">
    <source>
        <dbReference type="SAM" id="Coils"/>
    </source>
</evidence>
<comment type="caution">
    <text evidence="26">The sequence shown here is derived from an EMBL/GenBank/DDBJ whole genome shotgun (WGS) entry which is preliminary data.</text>
</comment>
<evidence type="ECO:0000256" key="4">
    <source>
        <dbReference type="ARBA" id="ARBA00012438"/>
    </source>
</evidence>
<dbReference type="SUPFAM" id="SSF47384">
    <property type="entry name" value="Homodimeric domain of signal transducing histidine kinase"/>
    <property type="match status" value="1"/>
</dbReference>
<feature type="domain" description="Response regulatory" evidence="22">
    <location>
        <begin position="1019"/>
        <end position="1136"/>
    </location>
</feature>
<evidence type="ECO:0000256" key="13">
    <source>
        <dbReference type="ARBA" id="ARBA00023012"/>
    </source>
</evidence>
<dbReference type="FunFam" id="3.30.565.10:FF:000010">
    <property type="entry name" value="Sensor histidine kinase RcsC"/>
    <property type="match status" value="1"/>
</dbReference>
<dbReference type="EC" id="2.7.13.3" evidence="4"/>
<dbReference type="PRINTS" id="PR00344">
    <property type="entry name" value="BCTRLSENSOR"/>
</dbReference>
<evidence type="ECO:0000256" key="6">
    <source>
        <dbReference type="ARBA" id="ARBA00022553"/>
    </source>
</evidence>
<feature type="domain" description="PAS" evidence="23">
    <location>
        <begin position="472"/>
        <end position="542"/>
    </location>
</feature>
<dbReference type="CDD" id="cd00088">
    <property type="entry name" value="HPT"/>
    <property type="match status" value="1"/>
</dbReference>
<dbReference type="InterPro" id="IPR008207">
    <property type="entry name" value="Sig_transdc_His_kin_Hpt_dom"/>
</dbReference>
<keyword evidence="6 19" id="KW-0597">Phosphoprotein</keyword>
<name>A0A2W4YRZ4_9CYAN</name>
<evidence type="ECO:0000256" key="18">
    <source>
        <dbReference type="PROSITE-ProRule" id="PRU00110"/>
    </source>
</evidence>
<feature type="modified residue" description="4-aspartylphosphate" evidence="19">
    <location>
        <position position="1068"/>
    </location>
</feature>
<keyword evidence="13" id="KW-0902">Two-component regulatory system</keyword>
<evidence type="ECO:0000256" key="7">
    <source>
        <dbReference type="ARBA" id="ARBA00022679"/>
    </source>
</evidence>
<comment type="catalytic activity">
    <reaction evidence="1">
        <text>ATP + protein L-histidine = ADP + protein N-phospho-L-histidine.</text>
        <dbReference type="EC" id="2.7.13.3"/>
    </reaction>
</comment>
<evidence type="ECO:0000256" key="14">
    <source>
        <dbReference type="ARBA" id="ARBA00023136"/>
    </source>
</evidence>
<dbReference type="GO" id="GO:0005886">
    <property type="term" value="C:plasma membrane"/>
    <property type="evidence" value="ECO:0007669"/>
    <property type="project" value="UniProtKB-SubCell"/>
</dbReference>
<feature type="domain" description="Histidine kinase" evidence="21">
    <location>
        <begin position="627"/>
        <end position="860"/>
    </location>
</feature>
<dbReference type="Pfam" id="PF01627">
    <property type="entry name" value="Hpt"/>
    <property type="match status" value="1"/>
</dbReference>
<protein>
    <recommendedName>
        <fullName evidence="17">Circadian input-output histidine kinase CikA</fullName>
        <ecNumber evidence="4">2.7.13.3</ecNumber>
    </recommendedName>
    <alternativeName>
        <fullName evidence="16">Sensory/regulatory protein RpfC</fullName>
    </alternativeName>
</protein>
<dbReference type="Proteomes" id="UP000249081">
    <property type="component" value="Unassembled WGS sequence"/>
</dbReference>
<dbReference type="InterPro" id="IPR003018">
    <property type="entry name" value="GAF"/>
</dbReference>
<keyword evidence="10" id="KW-0418">Kinase</keyword>
<dbReference type="SUPFAM" id="SSF52172">
    <property type="entry name" value="CheY-like"/>
    <property type="match status" value="2"/>
</dbReference>
<evidence type="ECO:0000256" key="8">
    <source>
        <dbReference type="ARBA" id="ARBA00022692"/>
    </source>
</evidence>
<accession>A0A2W4YRZ4</accession>
<evidence type="ECO:0000256" key="19">
    <source>
        <dbReference type="PROSITE-ProRule" id="PRU00169"/>
    </source>
</evidence>
<dbReference type="PROSITE" id="PS50113">
    <property type="entry name" value="PAC"/>
    <property type="match status" value="2"/>
</dbReference>
<gene>
    <name evidence="26" type="ORF">DCF17_00780</name>
</gene>
<feature type="modified residue" description="Phosphohistidine" evidence="18">
    <location>
        <position position="1213"/>
    </location>
</feature>
<dbReference type="GO" id="GO:0000155">
    <property type="term" value="F:phosphorelay sensor kinase activity"/>
    <property type="evidence" value="ECO:0007669"/>
    <property type="project" value="InterPro"/>
</dbReference>
<sequence length="1269" mass="140335">MQTSLPPSEDQRLAALLGYDILDTQAEAAFDDLAKLAAYICGTPIALVSLIDQNRQWFKARVGLDTPETSRDVAFCAHAILEPDVFKVPNALADQRFVNNPLVTGAPHIRSYYGVPLVTTAGHALGTLCVLDRFPKDLTEPQLGALEAIAHQVMSQLELRRSLKALAQTMAEREQTEIEYRNLFENAIEGLYRTTPGGSYLRANPMMAQIFGYDSADQMVAQVTNIEQQLYVRPSNRQRFMRQVELKGRISAFESQVYRQDGEIIWTSENARLVYDAEGIPGGYEGSVTDISDRKRTEQRLQAQHAIARILAKAATLEGAATKILQAICGSLDWATGELWLVNPPGSGLQCLSSWCRRQPRLEEFAQLTQQLPLSTGIGIPQRVWGQAAPHWISDIPKADYCPRAGSTAKAGLRSAFGFPIIYEDKVMGVIVFFSTQIKFLDRDLESMLMAAGNQVGQFIQRKQAEQALQESERRFRTLSRFAPVGIFLTNAEGQCTYVNDRWCQVAQLQPEQALGYGWSAAVHPQDQQRVQAAWHRVVETRAEFALEFRFIGQDFVGQDDTVAWVFGRAMPLLDGDHQLKGFIGTISDITAHKQAETKLQNQNLALEQARQVADRANQAKGDFLATMSHEIRTPMNAVIGMTGLLLDMELTPTQQEYIEIIRSSGESLLTIINDILDFSKIESGKLELEQQPFDLGICLEEALDLLAPRATEKELELAYLTGPDVPKILLGDVTRLRQILVNLINNAVKFTERGEVVVTVEARSLEPVSLQTAQAQATAPLVELQFAVRDTGIGIPADKRERLFKAFSQVDSSTTRHYGGTGLGLVISHKLSELMGGKMWVESQPGVGSTFYFTLTTSVGPQLEVATANALAGRQVLIVADSAINRQILMQRTYGWHMHPVAAASGAEALALLQQDKPFDLAILDMQMPAMDGLTLAAHIQALPRYVHLPLIMLTSMGKPEHLSPDDQNRFVAFLNKPIKTALLYTVLARALKEPLRLPLKQQPEDQSLTPASKQSLRILLAEDHLVNQKLALLMLKRLGYRADTVGNGLEVLQALERQPYDVVLLDVQMPEMDGLEAARRICQGWLPPHRPYLVAMTANAMQGDRQKCLDAGMDEYVSKPIRPQELAQVLSQCWPLSAASETPLPASAPELASPTLDALVLDELKKTLGDDTGEVVGELIDFYLADTPPLLESMQTAVGQHDFEVLQRLAHGLKSSSASLGALRLSQLCQHLESMETLENTEQVVNTLACLEAEYHAVESALRSYAI</sequence>
<comment type="subcellular location">
    <subcellularLocation>
        <location evidence="2">Cell membrane</location>
        <topology evidence="2">Multi-pass membrane protein</topology>
    </subcellularLocation>
</comment>
<keyword evidence="11" id="KW-0067">ATP-binding</keyword>
<dbReference type="InterPro" id="IPR035965">
    <property type="entry name" value="PAS-like_dom_sf"/>
</dbReference>
<feature type="domain" description="HPt" evidence="25">
    <location>
        <begin position="1174"/>
        <end position="1267"/>
    </location>
</feature>
<dbReference type="CDD" id="cd16922">
    <property type="entry name" value="HATPase_EvgS-ArcB-TorS-like"/>
    <property type="match status" value="1"/>
</dbReference>
<proteinExistence type="inferred from homology"/>
<dbReference type="SMART" id="SM00448">
    <property type="entry name" value="REC"/>
    <property type="match status" value="2"/>
</dbReference>
<dbReference type="InterPro" id="IPR036890">
    <property type="entry name" value="HATPase_C_sf"/>
</dbReference>
<dbReference type="SMART" id="SM00086">
    <property type="entry name" value="PAC"/>
    <property type="match status" value="2"/>
</dbReference>
<evidence type="ECO:0000256" key="1">
    <source>
        <dbReference type="ARBA" id="ARBA00000085"/>
    </source>
</evidence>
<dbReference type="SUPFAM" id="SSF55781">
    <property type="entry name" value="GAF domain-like"/>
    <property type="match status" value="2"/>
</dbReference>
<dbReference type="Pfam" id="PF00072">
    <property type="entry name" value="Response_reg"/>
    <property type="match status" value="2"/>
</dbReference>
<dbReference type="PANTHER" id="PTHR45339:SF1">
    <property type="entry name" value="HYBRID SIGNAL TRANSDUCTION HISTIDINE KINASE J"/>
    <property type="match status" value="1"/>
</dbReference>
<dbReference type="Gene3D" id="1.10.287.130">
    <property type="match status" value="1"/>
</dbReference>
<dbReference type="Pfam" id="PF00989">
    <property type="entry name" value="PAS"/>
    <property type="match status" value="1"/>
</dbReference>
<dbReference type="PROSITE" id="PS50110">
    <property type="entry name" value="RESPONSE_REGULATORY"/>
    <property type="match status" value="2"/>
</dbReference>
<reference evidence="26 27" key="2">
    <citation type="submission" date="2018-06" db="EMBL/GenBank/DDBJ databases">
        <title>Metagenomic assembly of (sub)arctic Cyanobacteria and their associated microbiome from non-axenic cultures.</title>
        <authorList>
            <person name="Baurain D."/>
        </authorList>
    </citation>
    <scope>NUCLEOTIDE SEQUENCE [LARGE SCALE GENOMIC DNA]</scope>
    <source>
        <strain evidence="26">ULC041bin1</strain>
    </source>
</reference>
<dbReference type="Pfam" id="PF00512">
    <property type="entry name" value="HisKA"/>
    <property type="match status" value="1"/>
</dbReference>
<dbReference type="InterPro" id="IPR001789">
    <property type="entry name" value="Sig_transdc_resp-reg_receiver"/>
</dbReference>
<evidence type="ECO:0000259" key="24">
    <source>
        <dbReference type="PROSITE" id="PS50113"/>
    </source>
</evidence>
<evidence type="ECO:0000259" key="22">
    <source>
        <dbReference type="PROSITE" id="PS50110"/>
    </source>
</evidence>
<dbReference type="InterPro" id="IPR001610">
    <property type="entry name" value="PAC"/>
</dbReference>
<dbReference type="InterPro" id="IPR013767">
    <property type="entry name" value="PAS_fold"/>
</dbReference>
<dbReference type="Gene3D" id="3.30.565.10">
    <property type="entry name" value="Histidine kinase-like ATPase, C-terminal domain"/>
    <property type="match status" value="1"/>
</dbReference>
<keyword evidence="14" id="KW-0472">Membrane</keyword>
<evidence type="ECO:0000256" key="5">
    <source>
        <dbReference type="ARBA" id="ARBA00022475"/>
    </source>
</evidence>
<dbReference type="PROSITE" id="PS50109">
    <property type="entry name" value="HIS_KIN"/>
    <property type="match status" value="1"/>
</dbReference>
<dbReference type="AlphaFoldDB" id="A0A2W4YRZ4"/>
<dbReference type="CDD" id="cd00082">
    <property type="entry name" value="HisKA"/>
    <property type="match status" value="1"/>
</dbReference>
<feature type="domain" description="PAC" evidence="24">
    <location>
        <begin position="545"/>
        <end position="602"/>
    </location>
</feature>
<dbReference type="SUPFAM" id="SSF55874">
    <property type="entry name" value="ATPase domain of HSP90 chaperone/DNA topoisomerase II/histidine kinase"/>
    <property type="match status" value="1"/>
</dbReference>
<dbReference type="NCBIfam" id="TIGR00229">
    <property type="entry name" value="sensory_box"/>
    <property type="match status" value="2"/>
</dbReference>
<evidence type="ECO:0000256" key="3">
    <source>
        <dbReference type="ARBA" id="ARBA00006402"/>
    </source>
</evidence>
<keyword evidence="20" id="KW-0175">Coiled coil</keyword>
<dbReference type="InterPro" id="IPR005467">
    <property type="entry name" value="His_kinase_dom"/>
</dbReference>
<dbReference type="InterPro" id="IPR011006">
    <property type="entry name" value="CheY-like_superfamily"/>
</dbReference>
<dbReference type="Gene3D" id="3.30.450.20">
    <property type="entry name" value="PAS domain"/>
    <property type="match status" value="2"/>
</dbReference>
<evidence type="ECO:0000256" key="17">
    <source>
        <dbReference type="ARBA" id="ARBA00074306"/>
    </source>
</evidence>
<dbReference type="InterPro" id="IPR003594">
    <property type="entry name" value="HATPase_dom"/>
</dbReference>
<dbReference type="PROSITE" id="PS50894">
    <property type="entry name" value="HPT"/>
    <property type="match status" value="1"/>
</dbReference>
<dbReference type="CDD" id="cd00130">
    <property type="entry name" value="PAS"/>
    <property type="match status" value="2"/>
</dbReference>